<reference evidence="1" key="1">
    <citation type="submission" date="2022-06" db="EMBL/GenBank/DDBJ databases">
        <title>Lutimaribacter sp. EGI FJ00013, a novel bacterium isolated from a salt lake sediment enrichment.</title>
        <authorList>
            <person name="Gao L."/>
            <person name="Fang B.-Z."/>
            <person name="Li W.-J."/>
        </authorList>
    </citation>
    <scope>NUCLEOTIDE SEQUENCE</scope>
    <source>
        <strain evidence="1">EGI FJ00013</strain>
    </source>
</reference>
<evidence type="ECO:0000313" key="1">
    <source>
        <dbReference type="EMBL" id="MCM2562712.1"/>
    </source>
</evidence>
<evidence type="ECO:0000313" key="2">
    <source>
        <dbReference type="Proteomes" id="UP001203036"/>
    </source>
</evidence>
<proteinExistence type="predicted"/>
<keyword evidence="2" id="KW-1185">Reference proteome</keyword>
<sequence>MSFQMTGPLGLDYEPCRYGASRVTFRGPAQSLHRPYAAFLGGTETYGKFIERPFPALLRDRLALSCVNLGCVNAGHDLYLHDPSIMEIVSRARVCVLQIGGAQNMSNRYYTVHPRRNDRFVKASNLMRQIFRDVDFTEFIFTRHMLESLAQFAPARFQMLRDELQDAWVARTRLLADRLDGRVILLWFADRYPPLSDSVPGLGPDPLFITREMIESLRPDVADIVEVATSAAVKAAGTDGMIFPAGEQAAAATLPGPKAHLEVAARLLPALTAYA</sequence>
<accession>A0ACC5ZWM7</accession>
<name>A0ACC5ZWM7_9RHOB</name>
<comment type="caution">
    <text evidence="1">The sequence shown here is derived from an EMBL/GenBank/DDBJ whole genome shotgun (WGS) entry which is preliminary data.</text>
</comment>
<dbReference type="EMBL" id="JAMQGO010000006">
    <property type="protein sequence ID" value="MCM2562712.1"/>
    <property type="molecule type" value="Genomic_DNA"/>
</dbReference>
<dbReference type="Proteomes" id="UP001203036">
    <property type="component" value="Unassembled WGS sequence"/>
</dbReference>
<protein>
    <submittedName>
        <fullName evidence="1">DUF6473 family protein</fullName>
    </submittedName>
</protein>
<gene>
    <name evidence="1" type="ORF">M8744_11210</name>
</gene>
<organism evidence="1 2">
    <name type="scientific">Lutimaribacter degradans</name>
    <dbReference type="NCBI Taxonomy" id="2945989"/>
    <lineage>
        <taxon>Bacteria</taxon>
        <taxon>Pseudomonadati</taxon>
        <taxon>Pseudomonadota</taxon>
        <taxon>Alphaproteobacteria</taxon>
        <taxon>Rhodobacterales</taxon>
        <taxon>Roseobacteraceae</taxon>
        <taxon>Lutimaribacter</taxon>
    </lineage>
</organism>